<evidence type="ECO:0000256" key="5">
    <source>
        <dbReference type="ARBA" id="ARBA00022481"/>
    </source>
</evidence>
<dbReference type="InterPro" id="IPR012902">
    <property type="entry name" value="N_methyl_site"/>
</dbReference>
<dbReference type="Pfam" id="PF11612">
    <property type="entry name" value="T2SSJ"/>
    <property type="match status" value="1"/>
</dbReference>
<keyword evidence="12" id="KW-1185">Reference proteome</keyword>
<organism evidence="11 12">
    <name type="scientific">Vibrio quintilis</name>
    <dbReference type="NCBI Taxonomy" id="1117707"/>
    <lineage>
        <taxon>Bacteria</taxon>
        <taxon>Pseudomonadati</taxon>
        <taxon>Pseudomonadota</taxon>
        <taxon>Gammaproteobacteria</taxon>
        <taxon>Vibrionales</taxon>
        <taxon>Vibrionaceae</taxon>
        <taxon>Vibrio</taxon>
    </lineage>
</organism>
<gene>
    <name evidence="11" type="primary">xcpW</name>
    <name evidence="11" type="ORF">VQ7734_04135</name>
</gene>
<feature type="transmembrane region" description="Helical" evidence="10">
    <location>
        <begin position="12"/>
        <end position="35"/>
    </location>
</feature>
<keyword evidence="8 10" id="KW-1133">Transmembrane helix</keyword>
<evidence type="ECO:0000256" key="9">
    <source>
        <dbReference type="ARBA" id="ARBA00023136"/>
    </source>
</evidence>
<dbReference type="PANTHER" id="PTHR39583">
    <property type="entry name" value="TYPE II SECRETION SYSTEM PROTEIN J-RELATED"/>
    <property type="match status" value="1"/>
</dbReference>
<dbReference type="NCBIfam" id="TIGR02532">
    <property type="entry name" value="IV_pilin_GFxxxE"/>
    <property type="match status" value="1"/>
</dbReference>
<evidence type="ECO:0000256" key="1">
    <source>
        <dbReference type="ARBA" id="ARBA00004377"/>
    </source>
</evidence>
<evidence type="ECO:0000256" key="6">
    <source>
        <dbReference type="ARBA" id="ARBA00022519"/>
    </source>
</evidence>
<dbReference type="InterPro" id="IPR045584">
    <property type="entry name" value="Pilin-like"/>
</dbReference>
<dbReference type="InterPro" id="IPR051621">
    <property type="entry name" value="T2SS_protein_J"/>
</dbReference>
<dbReference type="Proteomes" id="UP000184600">
    <property type="component" value="Unassembled WGS sequence"/>
</dbReference>
<comment type="subcellular location">
    <subcellularLocation>
        <location evidence="1">Cell inner membrane</location>
        <topology evidence="1">Single-pass membrane protein</topology>
    </subcellularLocation>
</comment>
<reference evidence="12" key="1">
    <citation type="submission" date="2016-12" db="EMBL/GenBank/DDBJ databases">
        <authorList>
            <person name="Rodrigo-Torres L."/>
            <person name="Arahal R.D."/>
            <person name="Lucena T."/>
        </authorList>
    </citation>
    <scope>NUCLEOTIDE SEQUENCE [LARGE SCALE GENOMIC DNA]</scope>
</reference>
<dbReference type="SUPFAM" id="SSF54523">
    <property type="entry name" value="Pili subunits"/>
    <property type="match status" value="1"/>
</dbReference>
<name>A0A1M7Z0K7_9VIBR</name>
<protein>
    <recommendedName>
        <fullName evidence="3">Type II secretion system protein J</fullName>
    </recommendedName>
</protein>
<dbReference type="RefSeq" id="WP_073585809.1">
    <property type="nucleotide sequence ID" value="NZ_AP024897.1"/>
</dbReference>
<evidence type="ECO:0000256" key="4">
    <source>
        <dbReference type="ARBA" id="ARBA00022475"/>
    </source>
</evidence>
<keyword evidence="9 10" id="KW-0472">Membrane</keyword>
<dbReference type="PROSITE" id="PS00409">
    <property type="entry name" value="PROKAR_NTER_METHYL"/>
    <property type="match status" value="1"/>
</dbReference>
<dbReference type="PANTHER" id="PTHR39583:SF2">
    <property type="entry name" value="TYPE II SECRETION SYSTEM PROTEIN J"/>
    <property type="match status" value="1"/>
</dbReference>
<evidence type="ECO:0000313" key="12">
    <source>
        <dbReference type="Proteomes" id="UP000184600"/>
    </source>
</evidence>
<evidence type="ECO:0000256" key="3">
    <source>
        <dbReference type="ARBA" id="ARBA00021539"/>
    </source>
</evidence>
<keyword evidence="4" id="KW-1003">Cell membrane</keyword>
<dbReference type="AlphaFoldDB" id="A0A1M7Z0K7"/>
<evidence type="ECO:0000313" key="11">
    <source>
        <dbReference type="EMBL" id="SHO58363.1"/>
    </source>
</evidence>
<dbReference type="Pfam" id="PF07963">
    <property type="entry name" value="N_methyl"/>
    <property type="match status" value="1"/>
</dbReference>
<dbReference type="GO" id="GO:0015628">
    <property type="term" value="P:protein secretion by the type II secretion system"/>
    <property type="evidence" value="ECO:0007669"/>
    <property type="project" value="InterPro"/>
</dbReference>
<accession>A0A1M7Z0K7</accession>
<dbReference type="InterPro" id="IPR010055">
    <property type="entry name" value="T2SS_protein-GspJ"/>
</dbReference>
<comment type="similarity">
    <text evidence="2">Belongs to the GSP J family.</text>
</comment>
<keyword evidence="7 10" id="KW-0812">Transmembrane</keyword>
<evidence type="ECO:0000256" key="2">
    <source>
        <dbReference type="ARBA" id="ARBA00011084"/>
    </source>
</evidence>
<proteinExistence type="inferred from homology"/>
<dbReference type="EMBL" id="FRFG01000062">
    <property type="protein sequence ID" value="SHO58363.1"/>
    <property type="molecule type" value="Genomic_DNA"/>
</dbReference>
<evidence type="ECO:0000256" key="10">
    <source>
        <dbReference type="SAM" id="Phobius"/>
    </source>
</evidence>
<dbReference type="Gene3D" id="3.10.610.10">
    <property type="entry name" value="GSPII I/J protein-like"/>
    <property type="match status" value="1"/>
</dbReference>
<dbReference type="NCBIfam" id="TIGR01711">
    <property type="entry name" value="gspJ"/>
    <property type="match status" value="1"/>
</dbReference>
<dbReference type="OrthoDB" id="9794345at2"/>
<dbReference type="GO" id="GO:0015627">
    <property type="term" value="C:type II protein secretion system complex"/>
    <property type="evidence" value="ECO:0007669"/>
    <property type="project" value="InterPro"/>
</dbReference>
<dbReference type="Gene3D" id="2.10.70.20">
    <property type="entry name" value="gspk-gspi-gspj complex like domains"/>
    <property type="match status" value="1"/>
</dbReference>
<sequence>MSRIIRRKHKGFTLLEVMIALAILASLSVAAYQVLNQVQRSSVVTHEKEQRLAEIQRTLAIMDNDFRQMALRKFRTDGEEPGKLLLIAKENLMSSDTQGIMFTRYGWLNPQMQFPRGEVTKVGYRVTEGQLQRIWWRYPDTPVGDSGNVMKLLTQVESMSFRYYYKKKWIDTWDSGAALPNAVEVKFKLKDYGEIARVYLTPGAQLGTSNDSD</sequence>
<evidence type="ECO:0000256" key="7">
    <source>
        <dbReference type="ARBA" id="ARBA00022692"/>
    </source>
</evidence>
<dbReference type="STRING" id="1117707.VQ7734_04135"/>
<keyword evidence="5" id="KW-0488">Methylation</keyword>
<keyword evidence="6" id="KW-0997">Cell inner membrane</keyword>
<evidence type="ECO:0000256" key="8">
    <source>
        <dbReference type="ARBA" id="ARBA00022989"/>
    </source>
</evidence>
<dbReference type="GO" id="GO:0005886">
    <property type="term" value="C:plasma membrane"/>
    <property type="evidence" value="ECO:0007669"/>
    <property type="project" value="UniProtKB-SubCell"/>
</dbReference>